<evidence type="ECO:0008006" key="3">
    <source>
        <dbReference type="Google" id="ProtNLM"/>
    </source>
</evidence>
<organism evidence="1 2">
    <name type="scientific">Dubosiella newyorkensis</name>
    <dbReference type="NCBI Taxonomy" id="1862672"/>
    <lineage>
        <taxon>Bacteria</taxon>
        <taxon>Bacillati</taxon>
        <taxon>Bacillota</taxon>
        <taxon>Erysipelotrichia</taxon>
        <taxon>Erysipelotrichales</taxon>
        <taxon>Erysipelotrichaceae</taxon>
        <taxon>Dubosiella</taxon>
    </lineage>
</organism>
<protein>
    <recommendedName>
        <fullName evidence="3">HTH LytTR-type domain-containing protein</fullName>
    </recommendedName>
</protein>
<proteinExistence type="predicted"/>
<keyword evidence="2" id="KW-1185">Reference proteome</keyword>
<dbReference type="EMBL" id="MPKA01000042">
    <property type="protein sequence ID" value="OLU47752.1"/>
    <property type="molecule type" value="Genomic_DNA"/>
</dbReference>
<dbReference type="Proteomes" id="UP000186705">
    <property type="component" value="Unassembled WGS sequence"/>
</dbReference>
<dbReference type="AlphaFoldDB" id="A0A1U7NQ38"/>
<name>A0A1U7NQ38_9FIRM</name>
<evidence type="ECO:0000313" key="2">
    <source>
        <dbReference type="Proteomes" id="UP000186705"/>
    </source>
</evidence>
<accession>A0A1U7NQ38</accession>
<evidence type="ECO:0000313" key="1">
    <source>
        <dbReference type="EMBL" id="OLU47752.1"/>
    </source>
</evidence>
<reference evidence="1 2" key="1">
    <citation type="submission" date="2016-11" db="EMBL/GenBank/DDBJ databases">
        <title>Description of two novel members of the family Erysipelotrichaceae: Ileibacterium lipovorans gen. nov., sp. nov. and Dubosiella newyorkensis, gen. nov., sp. nov.</title>
        <authorList>
            <person name="Cox L.M."/>
            <person name="Sohn J."/>
            <person name="Tyrrell K.L."/>
            <person name="Citron D.M."/>
            <person name="Lawson P.A."/>
            <person name="Patel N.B."/>
            <person name="Iizumi T."/>
            <person name="Perez-Perez G.I."/>
            <person name="Goldstein E.J."/>
            <person name="Blaser M.J."/>
        </authorList>
    </citation>
    <scope>NUCLEOTIDE SEQUENCE [LARGE SCALE GENOMIC DNA]</scope>
    <source>
        <strain evidence="1 2">NYU-BL-A4</strain>
    </source>
</reference>
<dbReference type="STRING" id="1862672.BO225_01385"/>
<sequence>MNVQIQIESGLKELYIVIHTNALNAEIEQLIGSLSSSDVPLAAMREDRIILLRPEELYMVRIEDGAVFLYTEKKTEIEKAIVRNRTAAWKRDDPDLENNACQYSLYRLCRSVVWRRSNAEAQKQRTRLCISNLFASF</sequence>
<comment type="caution">
    <text evidence="1">The sequence shown here is derived from an EMBL/GenBank/DDBJ whole genome shotgun (WGS) entry which is preliminary data.</text>
</comment>
<gene>
    <name evidence="1" type="ORF">BO225_01385</name>
</gene>